<organism evidence="2 3">
    <name type="scientific">Sphaerobolus stellatus (strain SS14)</name>
    <dbReference type="NCBI Taxonomy" id="990650"/>
    <lineage>
        <taxon>Eukaryota</taxon>
        <taxon>Fungi</taxon>
        <taxon>Dikarya</taxon>
        <taxon>Basidiomycota</taxon>
        <taxon>Agaricomycotina</taxon>
        <taxon>Agaricomycetes</taxon>
        <taxon>Phallomycetidae</taxon>
        <taxon>Geastrales</taxon>
        <taxon>Sphaerobolaceae</taxon>
        <taxon>Sphaerobolus</taxon>
    </lineage>
</organism>
<sequence length="135" mass="14650">MFSTVLRSSTSPFQRASLRSLIHLPGNRLGVPPPTGIPFTRSFGLLHSDSMTIPDAAMPDTEKLLKEVEEYRKEGGNRQSSLTTADTLIPSTRQDSPTASPNPLITSSSKPVSRNCAHCKSHKQPISDTTTKESS</sequence>
<protein>
    <submittedName>
        <fullName evidence="2">Uncharacterized protein</fullName>
    </submittedName>
</protein>
<dbReference type="Proteomes" id="UP000054279">
    <property type="component" value="Unassembled WGS sequence"/>
</dbReference>
<dbReference type="HOGENOM" id="CLU_2074624_0_0_1"/>
<accession>A0A0C9UMR5</accession>
<evidence type="ECO:0000256" key="1">
    <source>
        <dbReference type="SAM" id="MobiDB-lite"/>
    </source>
</evidence>
<dbReference type="EMBL" id="KN837357">
    <property type="protein sequence ID" value="KIJ26771.1"/>
    <property type="molecule type" value="Genomic_DNA"/>
</dbReference>
<dbReference type="AlphaFoldDB" id="A0A0C9UMR5"/>
<feature type="compositionally biased region" description="Polar residues" evidence="1">
    <location>
        <begin position="77"/>
        <end position="112"/>
    </location>
</feature>
<name>A0A0C9UMR5_SPHS4</name>
<proteinExistence type="predicted"/>
<feature type="region of interest" description="Disordered" evidence="1">
    <location>
        <begin position="69"/>
        <end position="135"/>
    </location>
</feature>
<keyword evidence="3" id="KW-1185">Reference proteome</keyword>
<reference evidence="2 3" key="1">
    <citation type="submission" date="2014-06" db="EMBL/GenBank/DDBJ databases">
        <title>Evolutionary Origins and Diversification of the Mycorrhizal Mutualists.</title>
        <authorList>
            <consortium name="DOE Joint Genome Institute"/>
            <consortium name="Mycorrhizal Genomics Consortium"/>
            <person name="Kohler A."/>
            <person name="Kuo A."/>
            <person name="Nagy L.G."/>
            <person name="Floudas D."/>
            <person name="Copeland A."/>
            <person name="Barry K.W."/>
            <person name="Cichocki N."/>
            <person name="Veneault-Fourrey C."/>
            <person name="LaButti K."/>
            <person name="Lindquist E.A."/>
            <person name="Lipzen A."/>
            <person name="Lundell T."/>
            <person name="Morin E."/>
            <person name="Murat C."/>
            <person name="Riley R."/>
            <person name="Ohm R."/>
            <person name="Sun H."/>
            <person name="Tunlid A."/>
            <person name="Henrissat B."/>
            <person name="Grigoriev I.V."/>
            <person name="Hibbett D.S."/>
            <person name="Martin F."/>
        </authorList>
    </citation>
    <scope>NUCLEOTIDE SEQUENCE [LARGE SCALE GENOMIC DNA]</scope>
    <source>
        <strain evidence="2 3">SS14</strain>
    </source>
</reference>
<gene>
    <name evidence="2" type="ORF">M422DRAFT_38091</name>
</gene>
<evidence type="ECO:0000313" key="2">
    <source>
        <dbReference type="EMBL" id="KIJ26771.1"/>
    </source>
</evidence>
<evidence type="ECO:0000313" key="3">
    <source>
        <dbReference type="Proteomes" id="UP000054279"/>
    </source>
</evidence>